<dbReference type="EMBL" id="AB169977">
    <property type="protein sequence ID" value="BAD83757.1"/>
    <property type="molecule type" value="Genomic_DNA"/>
</dbReference>
<dbReference type="KEGG" id="mboi:DQF64_14685"/>
<protein>
    <submittedName>
        <fullName evidence="1">Uncharacterized protein</fullName>
    </submittedName>
</protein>
<geneLocation type="plasmid" evidence="1">
    <name>pMBO-2</name>
</geneLocation>
<proteinExistence type="predicted"/>
<dbReference type="STRING" id="476.B0182_04985"/>
<dbReference type="RefSeq" id="WP_012477717.1">
    <property type="nucleotide sequence ID" value="NZ_CP030243.1"/>
</dbReference>
<gene>
    <name evidence="1" type="primary">orf21</name>
</gene>
<accession>Q5KT70</accession>
<keyword evidence="1" id="KW-0614">Plasmid</keyword>
<sequence>MTNITVNEKTDINPIGFTYTPTEFYDWVTDVAKVIKKTFEPFGLDNVVLYFFNYRVDSRSNKNIKEEFQCLNLLYTLSKEAEQRYDFNETVDITLMAVDKTVLEFPKQDCHNGATLECYVYDMVDALHFFNMLQMAIPVQLDQNIVNETNEDCCQPFDGNQTNGKIWFDFINSRQKE</sequence>
<organism evidence="1">
    <name type="scientific">Moraxella bovis</name>
    <dbReference type="NCBI Taxonomy" id="476"/>
    <lineage>
        <taxon>Bacteria</taxon>
        <taxon>Pseudomonadati</taxon>
        <taxon>Pseudomonadota</taxon>
        <taxon>Gammaproteobacteria</taxon>
        <taxon>Moraxellales</taxon>
        <taxon>Moraxellaceae</taxon>
        <taxon>Moraxella</taxon>
    </lineage>
</organism>
<name>Q5KT70_MORBO</name>
<dbReference type="AlphaFoldDB" id="Q5KT70"/>
<evidence type="ECO:0000313" key="1">
    <source>
        <dbReference type="EMBL" id="BAD83757.1"/>
    </source>
</evidence>
<reference evidence="1" key="1">
    <citation type="journal article" date="2006" name="Vet. Microbiol.">
        <title>Filamentous-haemagglutinin-like protein genes encoded on a plasmid of Moraxella bovis.</title>
        <authorList>
            <person name="Kakuda T."/>
            <person name="Sarataphan N."/>
            <person name="Tanaka T."/>
            <person name="Takai S."/>
        </authorList>
    </citation>
    <scope>NUCLEOTIDE SEQUENCE</scope>
    <source>
        <strain evidence="1">EPP63</strain>
        <plasmid evidence="1">pMBO-2</plasmid>
    </source>
</reference>